<sequence length="249" mass="28345">MNKFIIKPEPDERINLICFPYAGGYSSTYMQWQKLLSEKVRVCPVALSGRDIGHDTLRELNYDVMVTRMIKDILPQLEGCVYAIFGHSLGAWLSWSLALEGECNGNPPLCLIVSGQQSPYSIYPYADVSKVDNKELYTFLKDSGGMDNIDYLDSEIKESFINMIRKDIMLCESHVSCSYDVKINIPVYVFGAKDDKLIASEHVDEWRIGTTSDATFYWFDGGHFYLNKNKEGILDIINNILLKYISGKN</sequence>
<feature type="domain" description="Thioesterase" evidence="2">
    <location>
        <begin position="16"/>
        <end position="240"/>
    </location>
</feature>
<reference evidence="3" key="1">
    <citation type="submission" date="2018-09" db="EMBL/GenBank/DDBJ databases">
        <authorList>
            <person name="Ashton P.M."/>
            <person name="Dallman T."/>
            <person name="Nair S."/>
            <person name="De Pinna E."/>
            <person name="Peters T."/>
            <person name="Grant K."/>
        </authorList>
    </citation>
    <scope>NUCLEOTIDE SEQUENCE [LARGE SCALE GENOMIC DNA]</scope>
    <source>
        <strain evidence="4">140692</strain>
        <strain evidence="3">412099</strain>
    </source>
</reference>
<organism evidence="3">
    <name type="scientific">Salmonella enterica subsp. enterica serovar Java</name>
    <dbReference type="NCBI Taxonomy" id="224729"/>
    <lineage>
        <taxon>Bacteria</taxon>
        <taxon>Pseudomonadati</taxon>
        <taxon>Pseudomonadota</taxon>
        <taxon>Gammaproteobacteria</taxon>
        <taxon>Enterobacterales</taxon>
        <taxon>Enterobacteriaceae</taxon>
        <taxon>Salmonella</taxon>
    </lineage>
</organism>
<dbReference type="InterPro" id="IPR012223">
    <property type="entry name" value="TEII"/>
</dbReference>
<dbReference type="InterPro" id="IPR001031">
    <property type="entry name" value="Thioesterase"/>
</dbReference>
<evidence type="ECO:0000313" key="3">
    <source>
        <dbReference type="EMBL" id="EAC0787373.1"/>
    </source>
</evidence>
<name>A0A3Z6QK40_SALEB</name>
<evidence type="ECO:0000313" key="4">
    <source>
        <dbReference type="EMBL" id="EBY8643034.1"/>
    </source>
</evidence>
<dbReference type="PANTHER" id="PTHR11487">
    <property type="entry name" value="THIOESTERASE"/>
    <property type="match status" value="1"/>
</dbReference>
<protein>
    <submittedName>
        <fullName evidence="3">Thioesterase</fullName>
    </submittedName>
</protein>
<dbReference type="EMBL" id="AAAGSE010000014">
    <property type="protein sequence ID" value="EAC0787373.1"/>
    <property type="molecule type" value="Genomic_DNA"/>
</dbReference>
<accession>A0A3Z6QK40</accession>
<dbReference type="PANTHER" id="PTHR11487:SF0">
    <property type="entry name" value="S-ACYL FATTY ACID SYNTHASE THIOESTERASE, MEDIUM CHAIN"/>
    <property type="match status" value="1"/>
</dbReference>
<dbReference type="Gene3D" id="3.40.50.1820">
    <property type="entry name" value="alpha/beta hydrolase"/>
    <property type="match status" value="1"/>
</dbReference>
<dbReference type="Proteomes" id="UP000839631">
    <property type="component" value="Unassembled WGS sequence"/>
</dbReference>
<proteinExistence type="inferred from homology"/>
<dbReference type="Pfam" id="PF00975">
    <property type="entry name" value="Thioesterase"/>
    <property type="match status" value="1"/>
</dbReference>
<evidence type="ECO:0000259" key="2">
    <source>
        <dbReference type="Pfam" id="PF00975"/>
    </source>
</evidence>
<dbReference type="AlphaFoldDB" id="A0A3Z6QK40"/>
<dbReference type="GO" id="GO:0008610">
    <property type="term" value="P:lipid biosynthetic process"/>
    <property type="evidence" value="ECO:0007669"/>
    <property type="project" value="TreeGrafter"/>
</dbReference>
<comment type="similarity">
    <text evidence="1">Belongs to the thioesterase family.</text>
</comment>
<dbReference type="EMBL" id="AAHPHN010000026">
    <property type="protein sequence ID" value="EBY8643034.1"/>
    <property type="molecule type" value="Genomic_DNA"/>
</dbReference>
<evidence type="ECO:0000256" key="1">
    <source>
        <dbReference type="ARBA" id="ARBA00007169"/>
    </source>
</evidence>
<dbReference type="SUPFAM" id="SSF53474">
    <property type="entry name" value="alpha/beta-Hydrolases"/>
    <property type="match status" value="1"/>
</dbReference>
<dbReference type="InterPro" id="IPR029058">
    <property type="entry name" value="AB_hydrolase_fold"/>
</dbReference>
<comment type="caution">
    <text evidence="3">The sequence shown here is derived from an EMBL/GenBank/DDBJ whole genome shotgun (WGS) entry which is preliminary data.</text>
</comment>
<gene>
    <name evidence="3" type="ORF">D6K54_11540</name>
    <name evidence="4" type="ORF">D6S17_15965</name>
</gene>